<dbReference type="InterPro" id="IPR028082">
    <property type="entry name" value="Peripla_BP_I"/>
</dbReference>
<dbReference type="DNASU" id="4557518"/>
<dbReference type="HOGENOM" id="CLU_027128_6_1_11"/>
<dbReference type="CDD" id="cd06347">
    <property type="entry name" value="PBP1_ABC_LivK_ligand_binding-like"/>
    <property type="match status" value="1"/>
</dbReference>
<evidence type="ECO:0000313" key="6">
    <source>
        <dbReference type="EMBL" id="BAF39224.1"/>
    </source>
</evidence>
<dbReference type="AlphaFoldDB" id="A1A0J1"/>
<dbReference type="Gene3D" id="3.40.50.2300">
    <property type="match status" value="2"/>
</dbReference>
<dbReference type="STRING" id="367928.BAD_0443"/>
<evidence type="ECO:0000256" key="4">
    <source>
        <dbReference type="ARBA" id="ARBA00022970"/>
    </source>
</evidence>
<dbReference type="InterPro" id="IPR028081">
    <property type="entry name" value="Leu-bd"/>
</dbReference>
<comment type="similarity">
    <text evidence="1">Belongs to the leucine-binding protein family.</text>
</comment>
<keyword evidence="4" id="KW-0029">Amino-acid transport</keyword>
<dbReference type="SUPFAM" id="SSF53822">
    <property type="entry name" value="Periplasmic binding protein-like I"/>
    <property type="match status" value="1"/>
</dbReference>
<evidence type="ECO:0000259" key="5">
    <source>
        <dbReference type="Pfam" id="PF13458"/>
    </source>
</evidence>
<keyword evidence="7" id="KW-1185">Reference proteome</keyword>
<accession>A1A0J1</accession>
<dbReference type="Proteomes" id="UP000008702">
    <property type="component" value="Chromosome"/>
</dbReference>
<keyword evidence="3" id="KW-0732">Signal</keyword>
<dbReference type="PANTHER" id="PTHR30483">
    <property type="entry name" value="LEUCINE-SPECIFIC-BINDING PROTEIN"/>
    <property type="match status" value="1"/>
</dbReference>
<dbReference type="GO" id="GO:0006865">
    <property type="term" value="P:amino acid transport"/>
    <property type="evidence" value="ECO:0007669"/>
    <property type="project" value="UniProtKB-KW"/>
</dbReference>
<dbReference type="InterPro" id="IPR000709">
    <property type="entry name" value="Leu_Ile_Val-bd"/>
</dbReference>
<dbReference type="PaxDb" id="1680-BADO_0458"/>
<dbReference type="PRINTS" id="PR00337">
    <property type="entry name" value="LEUILEVALBP"/>
</dbReference>
<dbReference type="EMBL" id="AP009256">
    <property type="protein sequence ID" value="BAF39224.1"/>
    <property type="molecule type" value="Genomic_DNA"/>
</dbReference>
<reference evidence="6 7" key="1">
    <citation type="submission" date="2006-12" db="EMBL/GenBank/DDBJ databases">
        <title>Bifidobacterium adolescentis complete genome sequence.</title>
        <authorList>
            <person name="Suzuki T."/>
            <person name="Tsuda Y."/>
            <person name="Kanou N."/>
            <person name="Inoue T."/>
            <person name="Kumazaki K."/>
            <person name="Nagano S."/>
            <person name="Hirai S."/>
            <person name="Tanaka K."/>
            <person name="Watanabe K."/>
        </authorList>
    </citation>
    <scope>NUCLEOTIDE SEQUENCE [LARGE SCALE GENOMIC DNA]</scope>
    <source>
        <strain evidence="7">ATCC 15703 / DSM 20083 / NCTC 11814 / E194a</strain>
    </source>
</reference>
<gene>
    <name evidence="6" type="ordered locus">BAD_0443</name>
</gene>
<evidence type="ECO:0000256" key="3">
    <source>
        <dbReference type="ARBA" id="ARBA00022729"/>
    </source>
</evidence>
<sequence>MVAVVPRTGVEMNMIFSKVRVERNVQRFQEKRKNGMNAKFSAKCVALIAAGAMSMSLAACSGGSMDDSSSSNGSAANSDTITLGSVTTNSGTAAAYGEAEVAGFKLAVDEINAKGGINGKKVKLESMDDKGDATEASNAFNKLAGDNSVLGVVGPTISSTTAAVAPLADQSKLPAIAPAATSDSIETGGYMFRTCFKDSYQGEIAAKFAAETLKVKKVAVLYGTGDPYSSGVGKAFAAAAKKAGLDVVAEENSSSADDTEYSSQLQKIQAAGAEFLYAPYYYSVAGPYIIPQARSVGYKGYVMGPDGYDGLKMTDDKSLYNKVLYTTHYSPDDTSNAKVQDFIKSYKKANKNADPNTFTALGYDSVYMMKQAIEKAGKNATREGVRNAIAGMSFEGVTGNFTLDKKGSPKKSVVVLELKDGKPQYKTTIQPAK</sequence>
<name>A1A0J1_BIFAA</name>
<evidence type="ECO:0000256" key="1">
    <source>
        <dbReference type="ARBA" id="ARBA00010062"/>
    </source>
</evidence>
<protein>
    <submittedName>
        <fullName evidence="6">Solute binding protein of ABC transporter for branched-chain amino acids</fullName>
    </submittedName>
</protein>
<dbReference type="InterPro" id="IPR051010">
    <property type="entry name" value="BCAA_transport"/>
</dbReference>
<proteinExistence type="inferred from homology"/>
<keyword evidence="2" id="KW-0813">Transport</keyword>
<dbReference type="PANTHER" id="PTHR30483:SF6">
    <property type="entry name" value="PERIPLASMIC BINDING PROTEIN OF ABC TRANSPORTER FOR NATURAL AMINO ACIDS"/>
    <property type="match status" value="1"/>
</dbReference>
<dbReference type="KEGG" id="bad:BAD_0443"/>
<evidence type="ECO:0000313" key="7">
    <source>
        <dbReference type="Proteomes" id="UP000008702"/>
    </source>
</evidence>
<dbReference type="Pfam" id="PF13458">
    <property type="entry name" value="Peripla_BP_6"/>
    <property type="match status" value="1"/>
</dbReference>
<organism evidence="6 7">
    <name type="scientific">Bifidobacterium adolescentis (strain ATCC 15703 / DSM 20083 / NCTC 11814 / E194a)</name>
    <dbReference type="NCBI Taxonomy" id="367928"/>
    <lineage>
        <taxon>Bacteria</taxon>
        <taxon>Bacillati</taxon>
        <taxon>Actinomycetota</taxon>
        <taxon>Actinomycetes</taxon>
        <taxon>Bifidobacteriales</taxon>
        <taxon>Bifidobacteriaceae</taxon>
        <taxon>Bifidobacterium</taxon>
    </lineage>
</organism>
<evidence type="ECO:0000256" key="2">
    <source>
        <dbReference type="ARBA" id="ARBA00022448"/>
    </source>
</evidence>
<feature type="domain" description="Leucine-binding protein" evidence="5">
    <location>
        <begin position="80"/>
        <end position="421"/>
    </location>
</feature>